<dbReference type="PROSITE" id="PS00107">
    <property type="entry name" value="PROTEIN_KINASE_ATP"/>
    <property type="match status" value="1"/>
</dbReference>
<feature type="region of interest" description="Disordered" evidence="12">
    <location>
        <begin position="140"/>
        <end position="162"/>
    </location>
</feature>
<comment type="subcellular location">
    <subcellularLocation>
        <location evidence="1">Membrane</location>
        <topology evidence="1">Single-pass membrane protein</topology>
    </subcellularLocation>
</comment>
<evidence type="ECO:0000256" key="13">
    <source>
        <dbReference type="SAM" id="Phobius"/>
    </source>
</evidence>
<keyword evidence="7 15" id="KW-0418">Kinase</keyword>
<dbReference type="InterPro" id="IPR017441">
    <property type="entry name" value="Protein_kinase_ATP_BS"/>
</dbReference>
<evidence type="ECO:0000313" key="15">
    <source>
        <dbReference type="EMBL" id="PWA98009.1"/>
    </source>
</evidence>
<keyword evidence="16" id="KW-1185">Reference proteome</keyword>
<evidence type="ECO:0000256" key="7">
    <source>
        <dbReference type="ARBA" id="ARBA00022777"/>
    </source>
</evidence>
<keyword evidence="6 11" id="KW-0547">Nucleotide-binding</keyword>
<dbReference type="EMBL" id="PKPP01000088">
    <property type="protein sequence ID" value="PWA98009.1"/>
    <property type="molecule type" value="Genomic_DNA"/>
</dbReference>
<dbReference type="Proteomes" id="UP000245207">
    <property type="component" value="Unassembled WGS sequence"/>
</dbReference>
<feature type="transmembrane region" description="Helical" evidence="13">
    <location>
        <begin position="12"/>
        <end position="37"/>
    </location>
</feature>
<evidence type="ECO:0000259" key="14">
    <source>
        <dbReference type="PROSITE" id="PS50011"/>
    </source>
</evidence>
<feature type="region of interest" description="Disordered" evidence="12">
    <location>
        <begin position="404"/>
        <end position="429"/>
    </location>
</feature>
<evidence type="ECO:0000256" key="10">
    <source>
        <dbReference type="ARBA" id="ARBA00023136"/>
    </source>
</evidence>
<dbReference type="GO" id="GO:0004674">
    <property type="term" value="F:protein serine/threonine kinase activity"/>
    <property type="evidence" value="ECO:0007669"/>
    <property type="project" value="UniProtKB-EC"/>
</dbReference>
<feature type="domain" description="Protein kinase" evidence="14">
    <location>
        <begin position="212"/>
        <end position="429"/>
    </location>
</feature>
<feature type="compositionally biased region" description="Polar residues" evidence="12">
    <location>
        <begin position="150"/>
        <end position="162"/>
    </location>
</feature>
<evidence type="ECO:0000256" key="8">
    <source>
        <dbReference type="ARBA" id="ARBA00022840"/>
    </source>
</evidence>
<organism evidence="15 16">
    <name type="scientific">Artemisia annua</name>
    <name type="common">Sweet wormwood</name>
    <dbReference type="NCBI Taxonomy" id="35608"/>
    <lineage>
        <taxon>Eukaryota</taxon>
        <taxon>Viridiplantae</taxon>
        <taxon>Streptophyta</taxon>
        <taxon>Embryophyta</taxon>
        <taxon>Tracheophyta</taxon>
        <taxon>Spermatophyta</taxon>
        <taxon>Magnoliopsida</taxon>
        <taxon>eudicotyledons</taxon>
        <taxon>Gunneridae</taxon>
        <taxon>Pentapetalae</taxon>
        <taxon>asterids</taxon>
        <taxon>campanulids</taxon>
        <taxon>Asterales</taxon>
        <taxon>Asteraceae</taxon>
        <taxon>Asteroideae</taxon>
        <taxon>Anthemideae</taxon>
        <taxon>Artemisiinae</taxon>
        <taxon>Artemisia</taxon>
    </lineage>
</organism>
<dbReference type="GO" id="GO:0005524">
    <property type="term" value="F:ATP binding"/>
    <property type="evidence" value="ECO:0007669"/>
    <property type="project" value="UniProtKB-UniRule"/>
</dbReference>
<evidence type="ECO:0000256" key="6">
    <source>
        <dbReference type="ARBA" id="ARBA00022741"/>
    </source>
</evidence>
<gene>
    <name evidence="15" type="ORF">CTI12_AA023890</name>
</gene>
<feature type="binding site" evidence="11">
    <location>
        <position position="241"/>
    </location>
    <ligand>
        <name>ATP</name>
        <dbReference type="ChEBI" id="CHEBI:30616"/>
    </ligand>
</feature>
<dbReference type="FunFam" id="3.30.200.20:FF:000083">
    <property type="entry name" value="Putative receptor-like protein kinase"/>
    <property type="match status" value="1"/>
</dbReference>
<keyword evidence="5 13" id="KW-0812">Transmembrane</keyword>
<dbReference type="SUPFAM" id="SSF56112">
    <property type="entry name" value="Protein kinase-like (PK-like)"/>
    <property type="match status" value="1"/>
</dbReference>
<dbReference type="InterPro" id="IPR011009">
    <property type="entry name" value="Kinase-like_dom_sf"/>
</dbReference>
<dbReference type="AlphaFoldDB" id="A0A2U1QJ25"/>
<comment type="caution">
    <text evidence="15">The sequence shown here is derived from an EMBL/GenBank/DDBJ whole genome shotgun (WGS) entry which is preliminary data.</text>
</comment>
<evidence type="ECO:0000256" key="1">
    <source>
        <dbReference type="ARBA" id="ARBA00004167"/>
    </source>
</evidence>
<evidence type="ECO:0000313" key="16">
    <source>
        <dbReference type="Proteomes" id="UP000245207"/>
    </source>
</evidence>
<keyword evidence="4" id="KW-0808">Transferase</keyword>
<keyword evidence="9 13" id="KW-1133">Transmembrane helix</keyword>
<evidence type="ECO:0000256" key="9">
    <source>
        <dbReference type="ARBA" id="ARBA00022989"/>
    </source>
</evidence>
<dbReference type="GO" id="GO:0016020">
    <property type="term" value="C:membrane"/>
    <property type="evidence" value="ECO:0007669"/>
    <property type="project" value="UniProtKB-SubCell"/>
</dbReference>
<keyword evidence="3" id="KW-0597">Phosphoprotein</keyword>
<evidence type="ECO:0000256" key="11">
    <source>
        <dbReference type="PROSITE-ProRule" id="PRU10141"/>
    </source>
</evidence>
<evidence type="ECO:0000256" key="4">
    <source>
        <dbReference type="ARBA" id="ARBA00022679"/>
    </source>
</evidence>
<evidence type="ECO:0000256" key="3">
    <source>
        <dbReference type="ARBA" id="ARBA00022553"/>
    </source>
</evidence>
<reference evidence="15 16" key="1">
    <citation type="journal article" date="2018" name="Mol. Plant">
        <title>The genome of Artemisia annua provides insight into the evolution of Asteraceae family and artemisinin biosynthesis.</title>
        <authorList>
            <person name="Shen Q."/>
            <person name="Zhang L."/>
            <person name="Liao Z."/>
            <person name="Wang S."/>
            <person name="Yan T."/>
            <person name="Shi P."/>
            <person name="Liu M."/>
            <person name="Fu X."/>
            <person name="Pan Q."/>
            <person name="Wang Y."/>
            <person name="Lv Z."/>
            <person name="Lu X."/>
            <person name="Zhang F."/>
            <person name="Jiang W."/>
            <person name="Ma Y."/>
            <person name="Chen M."/>
            <person name="Hao X."/>
            <person name="Li L."/>
            <person name="Tang Y."/>
            <person name="Lv G."/>
            <person name="Zhou Y."/>
            <person name="Sun X."/>
            <person name="Brodelius P.E."/>
            <person name="Rose J.K.C."/>
            <person name="Tang K."/>
        </authorList>
    </citation>
    <scope>NUCLEOTIDE SEQUENCE [LARGE SCALE GENOMIC DNA]</scope>
    <source>
        <strain evidence="16">cv. Huhao1</strain>
        <tissue evidence="15">Leaf</tissue>
    </source>
</reference>
<dbReference type="EC" id="2.7.11.1" evidence="2"/>
<dbReference type="PROSITE" id="PS50011">
    <property type="entry name" value="PROTEIN_KINASE_DOM"/>
    <property type="match status" value="1"/>
</dbReference>
<feature type="compositionally biased region" description="Polar residues" evidence="12">
    <location>
        <begin position="414"/>
        <end position="429"/>
    </location>
</feature>
<accession>A0A2U1QJ25</accession>
<protein>
    <recommendedName>
        <fullName evidence="2">non-specific serine/threonine protein kinase</fullName>
        <ecNumber evidence="2">2.7.11.1</ecNumber>
    </recommendedName>
</protein>
<evidence type="ECO:0000256" key="2">
    <source>
        <dbReference type="ARBA" id="ARBA00012513"/>
    </source>
</evidence>
<dbReference type="PANTHER" id="PTHR47984:SF21">
    <property type="entry name" value="PROTEIN KINASE DOMAIN-CONTAINING PROTEIN"/>
    <property type="match status" value="1"/>
</dbReference>
<feature type="transmembrane region" description="Helical" evidence="13">
    <location>
        <begin position="57"/>
        <end position="77"/>
    </location>
</feature>
<name>A0A2U1QJ25_ARTAN</name>
<dbReference type="PANTHER" id="PTHR47984">
    <property type="entry name" value="OS01G0323000 PROTEIN"/>
    <property type="match status" value="1"/>
</dbReference>
<dbReference type="Gene3D" id="1.10.510.10">
    <property type="entry name" value="Transferase(Phosphotransferase) domain 1"/>
    <property type="match status" value="2"/>
</dbReference>
<keyword evidence="15" id="KW-0675">Receptor</keyword>
<dbReference type="InterPro" id="IPR052232">
    <property type="entry name" value="RLK_Ser/Thr-Kinase"/>
</dbReference>
<dbReference type="InterPro" id="IPR000719">
    <property type="entry name" value="Prot_kinase_dom"/>
</dbReference>
<keyword evidence="8 11" id="KW-0067">ATP-binding</keyword>
<evidence type="ECO:0000256" key="5">
    <source>
        <dbReference type="ARBA" id="ARBA00022692"/>
    </source>
</evidence>
<sequence>MHPSFVGCVLKFSVTYLCIYVFLNSVACRTFVMLSTYKKNFDCIFVKFCFSGLKCGIFLKDLWVVAVLIMLSCYGFVTKKSKKDNQRLAYSQNPSVTTSTEIKDIRVDKNSAKTCVSRDDSSRTLWNKFRDKDKESFKISTRTSTEKNELSNNSSRSGSMNHFDQQEMDNLYRSASHPMSASSPLSGLPEFSHLGWGHWFTLRDLENATNKFSKDNVIGEGGYGIVYRGHLVNGSLVAIKKILDNVGQAEKEFRVEVEAIGHVRHKNLVRLLGYCIEGTHRLLVYEYVNNGNLEQWLHGEMREHGYFTWEARMKVIVGTAKALAYLHEAIEPKVVNLVDWLKRMVANRQLDELVDPDIDAKPSRRALKRALLTALRCVDPYSDKRPTMGDVVRMLESDEYQLTRDGQRRRKSHANVTEAVNSVAENGTY</sequence>
<proteinExistence type="predicted"/>
<dbReference type="InterPro" id="IPR001245">
    <property type="entry name" value="Ser-Thr/Tyr_kinase_cat_dom"/>
</dbReference>
<dbReference type="STRING" id="35608.A0A2U1QJ25"/>
<evidence type="ECO:0000256" key="12">
    <source>
        <dbReference type="SAM" id="MobiDB-lite"/>
    </source>
</evidence>
<dbReference type="Gene3D" id="3.30.200.20">
    <property type="entry name" value="Phosphorylase Kinase, domain 1"/>
    <property type="match status" value="1"/>
</dbReference>
<dbReference type="Pfam" id="PF07714">
    <property type="entry name" value="PK_Tyr_Ser-Thr"/>
    <property type="match status" value="1"/>
</dbReference>
<dbReference type="OrthoDB" id="4062651at2759"/>
<keyword evidence="10 13" id="KW-0472">Membrane</keyword>